<dbReference type="Pfam" id="PF00795">
    <property type="entry name" value="CN_hydrolase"/>
    <property type="match status" value="1"/>
</dbReference>
<dbReference type="InterPro" id="IPR004563">
    <property type="entry name" value="Apolipo_AcylTrfase"/>
</dbReference>
<dbReference type="EC" id="2.3.1.269" evidence="9"/>
<gene>
    <name evidence="9" type="primary">lnt</name>
    <name evidence="11" type="ORF">AVT10_12445</name>
</gene>
<keyword evidence="12" id="KW-1185">Reference proteome</keyword>
<dbReference type="InterPro" id="IPR036526">
    <property type="entry name" value="C-N_Hydrolase_sf"/>
</dbReference>
<dbReference type="InterPro" id="IPR045378">
    <property type="entry name" value="LNT_N"/>
</dbReference>
<comment type="function">
    <text evidence="9">Catalyzes the phospholipid dependent N-acylation of the N-terminal cysteine of apolipoprotein, the last step in lipoprotein maturation.</text>
</comment>
<comment type="pathway">
    <text evidence="9">Protein modification; lipoprotein biosynthesis (N-acyl transfer).</text>
</comment>
<dbReference type="PANTHER" id="PTHR38686:SF1">
    <property type="entry name" value="APOLIPOPROTEIN N-ACYLTRANSFERASE"/>
    <property type="match status" value="1"/>
</dbReference>
<dbReference type="SUPFAM" id="SSF56317">
    <property type="entry name" value="Carbon-nitrogen hydrolase"/>
    <property type="match status" value="1"/>
</dbReference>
<evidence type="ECO:0000256" key="4">
    <source>
        <dbReference type="ARBA" id="ARBA00022679"/>
    </source>
</evidence>
<dbReference type="PANTHER" id="PTHR38686">
    <property type="entry name" value="APOLIPOPROTEIN N-ACYLTRANSFERASE"/>
    <property type="match status" value="1"/>
</dbReference>
<feature type="transmembrane region" description="Helical" evidence="9">
    <location>
        <begin position="197"/>
        <end position="212"/>
    </location>
</feature>
<evidence type="ECO:0000256" key="8">
    <source>
        <dbReference type="ARBA" id="ARBA00023315"/>
    </source>
</evidence>
<evidence type="ECO:0000259" key="10">
    <source>
        <dbReference type="PROSITE" id="PS50263"/>
    </source>
</evidence>
<dbReference type="Pfam" id="PF20154">
    <property type="entry name" value="LNT_N"/>
    <property type="match status" value="1"/>
</dbReference>
<dbReference type="HAMAP" id="MF_01148">
    <property type="entry name" value="Lnt"/>
    <property type="match status" value="1"/>
</dbReference>
<feature type="domain" description="CN hydrolase" evidence="10">
    <location>
        <begin position="232"/>
        <end position="486"/>
    </location>
</feature>
<evidence type="ECO:0000256" key="6">
    <source>
        <dbReference type="ARBA" id="ARBA00022989"/>
    </source>
</evidence>
<keyword evidence="6 9" id="KW-1133">Transmembrane helix</keyword>
<comment type="caution">
    <text evidence="9">Lacks conserved residue(s) required for the propagation of feature annotation.</text>
</comment>
<dbReference type="PROSITE" id="PS50263">
    <property type="entry name" value="CN_HYDROLASE"/>
    <property type="match status" value="1"/>
</dbReference>
<name>A0ABR5YEX7_9SPHN</name>
<keyword evidence="3 9" id="KW-1003">Cell membrane</keyword>
<evidence type="ECO:0000256" key="2">
    <source>
        <dbReference type="ARBA" id="ARBA00010065"/>
    </source>
</evidence>
<feature type="transmembrane region" description="Helical" evidence="9">
    <location>
        <begin position="172"/>
        <end position="190"/>
    </location>
</feature>
<evidence type="ECO:0000256" key="1">
    <source>
        <dbReference type="ARBA" id="ARBA00004651"/>
    </source>
</evidence>
<feature type="transmembrane region" description="Helical" evidence="9">
    <location>
        <begin position="90"/>
        <end position="114"/>
    </location>
</feature>
<evidence type="ECO:0000256" key="5">
    <source>
        <dbReference type="ARBA" id="ARBA00022692"/>
    </source>
</evidence>
<keyword evidence="4 9" id="KW-0808">Transferase</keyword>
<dbReference type="Gene3D" id="3.60.110.10">
    <property type="entry name" value="Carbon-nitrogen hydrolase"/>
    <property type="match status" value="1"/>
</dbReference>
<evidence type="ECO:0000313" key="12">
    <source>
        <dbReference type="Proteomes" id="UP000076609"/>
    </source>
</evidence>
<dbReference type="Proteomes" id="UP000076609">
    <property type="component" value="Unassembled WGS sequence"/>
</dbReference>
<protein>
    <recommendedName>
        <fullName evidence="9">Apolipoprotein N-acyltransferase</fullName>
        <shortName evidence="9">ALP N-acyltransferase</shortName>
        <ecNumber evidence="9">2.3.1.269</ecNumber>
    </recommendedName>
</protein>
<accession>A0ABR5YEX7</accession>
<feature type="transmembrane region" description="Helical" evidence="9">
    <location>
        <begin position="126"/>
        <end position="152"/>
    </location>
</feature>
<comment type="similarity">
    <text evidence="2 9">Belongs to the CN hydrolase family. Apolipoprotein N-acyltransferase subfamily.</text>
</comment>
<sequence>MHPPPASRICTRVPALLALLAGLTSALGFAPLQWWPVTLAALALWLWVVHQAPTLKAALWRSWLFGVAHFTIGNNWIQHAFDFQDRMPPALGYVAVVGLALYLAIYPMLAGGIAWKLGRRSGRPDLAYVAIAAAAWIATEYARAIVFTGYAWNPIGVIWVPTPLRGLATITGTYTLSGLTVLLSGTILLAPTRVRRTGVLAVFALLMGWFLWRGDTPARIAATPDAPRVRVVQPNFPQEAVRSPGYDQRLLERQIELSGTPGRAPRLIVWPEGTVNYYLEDGYPPEWYDAPPALLRARIASILGPRDVALVGGTALNFDPRSQLTGAGNSVFALTPDTRIAGRYDKAHLVPGGEYLPLRSILQPLGLSRLVMGDIDFAPGPGPATLTLPGFGQVGMQICYEIIFSGQVVDRAHRPAFLFNPSNDAWFGTWGPPQHLAQARLRATEEGLPILRATPTGISAVIDASGALVATIPAGRADAIEVPLPAPHAPTLFARVGNWMALLAIVLLCGLAIAIRRRAR</sequence>
<keyword evidence="7 9" id="KW-0472">Membrane</keyword>
<comment type="caution">
    <text evidence="11">The sequence shown here is derived from an EMBL/GenBank/DDBJ whole genome shotgun (WGS) entry which is preliminary data.</text>
</comment>
<dbReference type="CDD" id="cd07571">
    <property type="entry name" value="ALP_N-acyl_transferase"/>
    <property type="match status" value="1"/>
</dbReference>
<dbReference type="NCBIfam" id="TIGR00546">
    <property type="entry name" value="lnt"/>
    <property type="match status" value="1"/>
</dbReference>
<feature type="transmembrane region" description="Helical" evidence="9">
    <location>
        <begin position="496"/>
        <end position="515"/>
    </location>
</feature>
<reference evidence="12" key="1">
    <citation type="submission" date="2016-01" db="EMBL/GenBank/DDBJ databases">
        <title>Draft genome of Chromobacterium sp. F49.</title>
        <authorList>
            <person name="Hong K.W."/>
        </authorList>
    </citation>
    <scope>NUCLEOTIDE SEQUENCE [LARGE SCALE GENOMIC DNA]</scope>
    <source>
        <strain evidence="12">CN3</strain>
    </source>
</reference>
<dbReference type="EMBL" id="LQQO01000008">
    <property type="protein sequence ID" value="KZE16299.1"/>
    <property type="molecule type" value="Genomic_DNA"/>
</dbReference>
<evidence type="ECO:0000256" key="3">
    <source>
        <dbReference type="ARBA" id="ARBA00022475"/>
    </source>
</evidence>
<comment type="catalytic activity">
    <reaction evidence="9">
        <text>N-terminal S-1,2-diacyl-sn-glyceryl-L-cysteinyl-[lipoprotein] + a glycerophospholipid = N-acyl-S-1,2-diacyl-sn-glyceryl-L-cysteinyl-[lipoprotein] + a 2-acyl-sn-glycero-3-phospholipid + H(+)</text>
        <dbReference type="Rhea" id="RHEA:48228"/>
        <dbReference type="Rhea" id="RHEA-COMP:14681"/>
        <dbReference type="Rhea" id="RHEA-COMP:14684"/>
        <dbReference type="ChEBI" id="CHEBI:15378"/>
        <dbReference type="ChEBI" id="CHEBI:136912"/>
        <dbReference type="ChEBI" id="CHEBI:140656"/>
        <dbReference type="ChEBI" id="CHEBI:140657"/>
        <dbReference type="ChEBI" id="CHEBI:140660"/>
        <dbReference type="EC" id="2.3.1.269"/>
    </reaction>
</comment>
<evidence type="ECO:0000313" key="11">
    <source>
        <dbReference type="EMBL" id="KZE16299.1"/>
    </source>
</evidence>
<proteinExistence type="inferred from homology"/>
<comment type="subcellular location">
    <subcellularLocation>
        <location evidence="1 9">Cell membrane</location>
        <topology evidence="1 9">Multi-pass membrane protein</topology>
    </subcellularLocation>
</comment>
<evidence type="ECO:0000256" key="9">
    <source>
        <dbReference type="HAMAP-Rule" id="MF_01148"/>
    </source>
</evidence>
<organism evidence="11 12">
    <name type="scientific">Sphingomonas hankookensis</name>
    <dbReference type="NCBI Taxonomy" id="563996"/>
    <lineage>
        <taxon>Bacteria</taxon>
        <taxon>Pseudomonadati</taxon>
        <taxon>Pseudomonadota</taxon>
        <taxon>Alphaproteobacteria</taxon>
        <taxon>Sphingomonadales</taxon>
        <taxon>Sphingomonadaceae</taxon>
        <taxon>Sphingomonas</taxon>
    </lineage>
</organism>
<dbReference type="InterPro" id="IPR003010">
    <property type="entry name" value="C-N_Hydrolase"/>
</dbReference>
<keyword evidence="8 9" id="KW-0012">Acyltransferase</keyword>
<keyword evidence="5 9" id="KW-0812">Transmembrane</keyword>
<evidence type="ECO:0000256" key="7">
    <source>
        <dbReference type="ARBA" id="ARBA00023136"/>
    </source>
</evidence>